<comment type="caution">
    <text evidence="12">The sequence shown here is derived from an EMBL/GenBank/DDBJ whole genome shotgun (WGS) entry which is preliminary data.</text>
</comment>
<evidence type="ECO:0000256" key="10">
    <source>
        <dbReference type="RuleBase" id="RU362081"/>
    </source>
</evidence>
<dbReference type="InterPro" id="IPR059000">
    <property type="entry name" value="ATPase_P-type_domA"/>
</dbReference>
<keyword evidence="8 10" id="KW-1133">Transmembrane helix</keyword>
<keyword evidence="4 10" id="KW-0479">Metal-binding</keyword>
<evidence type="ECO:0000256" key="5">
    <source>
        <dbReference type="ARBA" id="ARBA00022741"/>
    </source>
</evidence>
<dbReference type="InterPro" id="IPR051014">
    <property type="entry name" value="Cation_Transport_ATPase_IB"/>
</dbReference>
<organism evidence="12 13">
    <name type="scientific">[Myrmecia] bisecta</name>
    <dbReference type="NCBI Taxonomy" id="41462"/>
    <lineage>
        <taxon>Eukaryota</taxon>
        <taxon>Viridiplantae</taxon>
        <taxon>Chlorophyta</taxon>
        <taxon>core chlorophytes</taxon>
        <taxon>Trebouxiophyceae</taxon>
        <taxon>Trebouxiales</taxon>
        <taxon>Trebouxiaceae</taxon>
        <taxon>Myrmecia</taxon>
    </lineage>
</organism>
<evidence type="ECO:0000256" key="1">
    <source>
        <dbReference type="ARBA" id="ARBA00004141"/>
    </source>
</evidence>
<dbReference type="PRINTS" id="PR00119">
    <property type="entry name" value="CATATPASE"/>
</dbReference>
<dbReference type="InterPro" id="IPR036412">
    <property type="entry name" value="HAD-like_sf"/>
</dbReference>
<keyword evidence="13" id="KW-1185">Reference proteome</keyword>
<evidence type="ECO:0000313" key="12">
    <source>
        <dbReference type="EMBL" id="KAK9829953.1"/>
    </source>
</evidence>
<reference evidence="12 13" key="1">
    <citation type="journal article" date="2024" name="Nat. Commun.">
        <title>Phylogenomics reveals the evolutionary origins of lichenization in chlorophyte algae.</title>
        <authorList>
            <person name="Puginier C."/>
            <person name="Libourel C."/>
            <person name="Otte J."/>
            <person name="Skaloud P."/>
            <person name="Haon M."/>
            <person name="Grisel S."/>
            <person name="Petersen M."/>
            <person name="Berrin J.G."/>
            <person name="Delaux P.M."/>
            <person name="Dal Grande F."/>
            <person name="Keller J."/>
        </authorList>
    </citation>
    <scope>NUCLEOTIDE SEQUENCE [LARGE SCALE GENOMIC DNA]</scope>
    <source>
        <strain evidence="12 13">SAG 2043</strain>
    </source>
</reference>
<dbReference type="GO" id="GO:0019829">
    <property type="term" value="F:ATPase-coupled monoatomic cation transmembrane transporter activity"/>
    <property type="evidence" value="ECO:0007669"/>
    <property type="project" value="InterPro"/>
</dbReference>
<dbReference type="Gene3D" id="3.40.1110.10">
    <property type="entry name" value="Calcium-transporting ATPase, cytoplasmic domain N"/>
    <property type="match status" value="1"/>
</dbReference>
<keyword evidence="6 10" id="KW-0067">ATP-binding</keyword>
<name>A0AAW1R875_9CHLO</name>
<evidence type="ECO:0000256" key="6">
    <source>
        <dbReference type="ARBA" id="ARBA00022840"/>
    </source>
</evidence>
<keyword evidence="5 10" id="KW-0547">Nucleotide-binding</keyword>
<evidence type="ECO:0000256" key="3">
    <source>
        <dbReference type="ARBA" id="ARBA00022692"/>
    </source>
</evidence>
<evidence type="ECO:0000256" key="9">
    <source>
        <dbReference type="ARBA" id="ARBA00023136"/>
    </source>
</evidence>
<dbReference type="SUPFAM" id="SSF56784">
    <property type="entry name" value="HAD-like"/>
    <property type="match status" value="1"/>
</dbReference>
<protein>
    <recommendedName>
        <fullName evidence="11">HMA domain-containing protein</fullName>
    </recommendedName>
</protein>
<dbReference type="EMBL" id="JALJOR010000001">
    <property type="protein sequence ID" value="KAK9829953.1"/>
    <property type="molecule type" value="Genomic_DNA"/>
</dbReference>
<dbReference type="Gene3D" id="2.70.150.10">
    <property type="entry name" value="Calcium-transporting ATPase, cytoplasmic transduction domain A"/>
    <property type="match status" value="1"/>
</dbReference>
<evidence type="ECO:0000256" key="2">
    <source>
        <dbReference type="ARBA" id="ARBA00006024"/>
    </source>
</evidence>
<keyword evidence="3 10" id="KW-0812">Transmembrane</keyword>
<feature type="transmembrane region" description="Helical" evidence="10">
    <location>
        <begin position="515"/>
        <end position="541"/>
    </location>
</feature>
<dbReference type="InterPro" id="IPR023214">
    <property type="entry name" value="HAD_sf"/>
</dbReference>
<dbReference type="Pfam" id="PF00702">
    <property type="entry name" value="Hydrolase"/>
    <property type="match status" value="1"/>
</dbReference>
<dbReference type="InterPro" id="IPR008250">
    <property type="entry name" value="ATPase_P-typ_transduc_dom_A_sf"/>
</dbReference>
<dbReference type="SUPFAM" id="SSF55008">
    <property type="entry name" value="HMA, heavy metal-associated domain"/>
    <property type="match status" value="1"/>
</dbReference>
<dbReference type="InterPro" id="IPR036163">
    <property type="entry name" value="HMA_dom_sf"/>
</dbReference>
<evidence type="ECO:0000256" key="4">
    <source>
        <dbReference type="ARBA" id="ARBA00022723"/>
    </source>
</evidence>
<feature type="transmembrane region" description="Helical" evidence="10">
    <location>
        <begin position="320"/>
        <end position="347"/>
    </location>
</feature>
<dbReference type="Gene3D" id="3.40.50.1000">
    <property type="entry name" value="HAD superfamily/HAD-like"/>
    <property type="match status" value="1"/>
</dbReference>
<dbReference type="SFLD" id="SFLDG00002">
    <property type="entry name" value="C1.7:_P-type_atpase_like"/>
    <property type="match status" value="1"/>
</dbReference>
<feature type="transmembrane region" description="Helical" evidence="10">
    <location>
        <begin position="287"/>
        <end position="308"/>
    </location>
</feature>
<dbReference type="FunFam" id="2.70.150.10:FF:000002">
    <property type="entry name" value="Copper-transporting ATPase 1, putative"/>
    <property type="match status" value="1"/>
</dbReference>
<dbReference type="GO" id="GO:0016887">
    <property type="term" value="F:ATP hydrolysis activity"/>
    <property type="evidence" value="ECO:0007669"/>
    <property type="project" value="InterPro"/>
</dbReference>
<comment type="subcellular location">
    <subcellularLocation>
        <location evidence="1">Membrane</location>
        <topology evidence="1">Multi-pass membrane protein</topology>
    </subcellularLocation>
</comment>
<comment type="similarity">
    <text evidence="2 10">Belongs to the cation transport ATPase (P-type) (TC 3.A.3) family. Type IB subfamily.</text>
</comment>
<gene>
    <name evidence="12" type="ORF">WJX72_008845</name>
</gene>
<dbReference type="SFLD" id="SFLDS00003">
    <property type="entry name" value="Haloacid_Dehalogenase"/>
    <property type="match status" value="1"/>
</dbReference>
<dbReference type="InterPro" id="IPR023298">
    <property type="entry name" value="ATPase_P-typ_TM_dom_sf"/>
</dbReference>
<dbReference type="SUPFAM" id="SSF81665">
    <property type="entry name" value="Calcium ATPase, transmembrane domain M"/>
    <property type="match status" value="1"/>
</dbReference>
<dbReference type="InterPro" id="IPR006121">
    <property type="entry name" value="HMA_dom"/>
</dbReference>
<evidence type="ECO:0000256" key="8">
    <source>
        <dbReference type="ARBA" id="ARBA00022989"/>
    </source>
</evidence>
<feature type="transmembrane region" description="Helical" evidence="10">
    <location>
        <begin position="491"/>
        <end position="509"/>
    </location>
</feature>
<evidence type="ECO:0000313" key="13">
    <source>
        <dbReference type="Proteomes" id="UP001489004"/>
    </source>
</evidence>
<dbReference type="InterPro" id="IPR027256">
    <property type="entry name" value="P-typ_ATPase_IB"/>
</dbReference>
<feature type="transmembrane region" description="Helical" evidence="10">
    <location>
        <begin position="825"/>
        <end position="845"/>
    </location>
</feature>
<evidence type="ECO:0000259" key="11">
    <source>
        <dbReference type="PROSITE" id="PS50846"/>
    </source>
</evidence>
<dbReference type="Proteomes" id="UP001489004">
    <property type="component" value="Unassembled WGS sequence"/>
</dbReference>
<dbReference type="AlphaFoldDB" id="A0AAW1R875"/>
<evidence type="ECO:0000256" key="7">
    <source>
        <dbReference type="ARBA" id="ARBA00022967"/>
    </source>
</evidence>
<dbReference type="NCBIfam" id="TIGR01494">
    <property type="entry name" value="ATPase_P-type"/>
    <property type="match status" value="1"/>
</dbReference>
<dbReference type="GO" id="GO:0005524">
    <property type="term" value="F:ATP binding"/>
    <property type="evidence" value="ECO:0007669"/>
    <property type="project" value="UniProtKB-UniRule"/>
</dbReference>
<dbReference type="PANTHER" id="PTHR48085">
    <property type="entry name" value="CADMIUM/ZINC-TRANSPORTING ATPASE HMA2-RELATED"/>
    <property type="match status" value="1"/>
</dbReference>
<dbReference type="InterPro" id="IPR044492">
    <property type="entry name" value="P_typ_ATPase_HD_dom"/>
</dbReference>
<dbReference type="GO" id="GO:0046872">
    <property type="term" value="F:metal ion binding"/>
    <property type="evidence" value="ECO:0007669"/>
    <property type="project" value="UniProtKB-KW"/>
</dbReference>
<dbReference type="InterPro" id="IPR001757">
    <property type="entry name" value="P_typ_ATPase"/>
</dbReference>
<dbReference type="PROSITE" id="PS50846">
    <property type="entry name" value="HMA_2"/>
    <property type="match status" value="1"/>
</dbReference>
<feature type="domain" description="HMA" evidence="11">
    <location>
        <begin position="174"/>
        <end position="240"/>
    </location>
</feature>
<dbReference type="SUPFAM" id="SSF81653">
    <property type="entry name" value="Calcium ATPase, transduction domain A"/>
    <property type="match status" value="1"/>
</dbReference>
<dbReference type="Pfam" id="PF00122">
    <property type="entry name" value="E1-E2_ATPase"/>
    <property type="match status" value="1"/>
</dbReference>
<dbReference type="InterPro" id="IPR023299">
    <property type="entry name" value="ATPase_P-typ_cyto_dom_N"/>
</dbReference>
<proteinExistence type="inferred from homology"/>
<dbReference type="PROSITE" id="PS00154">
    <property type="entry name" value="ATPASE_E1_E2"/>
    <property type="match status" value="1"/>
</dbReference>
<feature type="transmembrane region" description="Helical" evidence="10">
    <location>
        <begin position="254"/>
        <end position="275"/>
    </location>
</feature>
<sequence>MDLVAAATFGTSDSNLETTGLLLPCCGKAVDHTNTRVWHDGHIGYLCDGKMYCSVQEEEPLMQHQLSSTSPCKLIPRLDSHIHGPDCGHEVVLHDDHYDYLVGEELHHVVDDTCCSRGCIQGIQEQALVRHGTLSVLRHRQLSNTPAKAAAACRRREPEISILTEGPAESEAVVISKIYAAGICCPSEVPLISNLLSPLPGVHKVEVAVMTKTVTVTHKASFISSAALVAALNGARLDASMQAPRRQGSSKGHWIPPWNVLLSAGLLCISLIHYAKGPGSRAWLEQLKWVALASVAIGIPPILLKALAALRNKVLDINMLMTLAVIGAIAIGDYTEAAAVVVLFALAEFFEDRCGERARNAIAEVIALSPATAILAETGEQVSVDQLKIGDLVSVKPGEQVPVDGTVSTGTTRVDQSMLTGEATPVKKGPSDQVLGGTLNVGSGLLVVTATALAADSAVARVASLVEQAAGQQSPTETLVARFAKWYTPTVVFACLLLIVIPAAVGAHLKDWVYLSLQVLVTACPCALVLSTPVVVVTGLARAAHEGVLIKGGRYLELLAKAKIATFDKTGTLTQGRFQVVHSEAVPGGEVNSMLQLAGCLERTSAHPVAAAIVGHAASLGLALDLDVSESEEVPGQGVIAHVAEHVVAVGNVRLMTDCCAEDVAVPPSVAEWSTKGATVCCVAVDGQLAGFVAVADTVRDEAAAAVAALRKQGVVCGMLTGDGQGAAAAIASAVGLDAKLVHSQLLPEDKLDLVEKYKREYGALIHVGDGVNDAPALAAADIGIAMGVAGSAMAIEAADVALFTNDLQCLAPIIGLARSAHRKILQNIALSVVTKVAVLVLASVGKFTLWGAVLIHQTRAGTSAFCKQEDHFN</sequence>
<accession>A0AAW1R875</accession>
<dbReference type="NCBIfam" id="TIGR01525">
    <property type="entry name" value="ATPase-IB_hvy"/>
    <property type="match status" value="1"/>
</dbReference>
<dbReference type="PANTHER" id="PTHR48085:SF5">
    <property type="entry name" value="CADMIUM_ZINC-TRANSPORTING ATPASE HMA4-RELATED"/>
    <property type="match status" value="1"/>
</dbReference>
<keyword evidence="9 10" id="KW-0472">Membrane</keyword>
<dbReference type="Gene3D" id="3.30.70.100">
    <property type="match status" value="1"/>
</dbReference>
<dbReference type="SFLD" id="SFLDF00027">
    <property type="entry name" value="p-type_atpase"/>
    <property type="match status" value="1"/>
</dbReference>
<dbReference type="GO" id="GO:0016020">
    <property type="term" value="C:membrane"/>
    <property type="evidence" value="ECO:0007669"/>
    <property type="project" value="UniProtKB-SubCell"/>
</dbReference>
<keyword evidence="7" id="KW-1278">Translocase</keyword>
<dbReference type="InterPro" id="IPR018303">
    <property type="entry name" value="ATPase_P-typ_P_site"/>
</dbReference>